<feature type="transmembrane region" description="Helical" evidence="2">
    <location>
        <begin position="45"/>
        <end position="65"/>
    </location>
</feature>
<dbReference type="AlphaFoldDB" id="A0A4Y6PVJ7"/>
<dbReference type="RefSeq" id="WP_141198824.1">
    <property type="nucleotide sequence ID" value="NZ_CP041186.1"/>
</dbReference>
<organism evidence="3 4">
    <name type="scientific">Persicimonas caeni</name>
    <dbReference type="NCBI Taxonomy" id="2292766"/>
    <lineage>
        <taxon>Bacteria</taxon>
        <taxon>Deltaproteobacteria</taxon>
        <taxon>Bradymonadales</taxon>
        <taxon>Bradymonadaceae</taxon>
        <taxon>Persicimonas</taxon>
    </lineage>
</organism>
<gene>
    <name evidence="3" type="ORF">FIV42_16875</name>
</gene>
<evidence type="ECO:0000256" key="2">
    <source>
        <dbReference type="SAM" id="Phobius"/>
    </source>
</evidence>
<keyword evidence="2" id="KW-0472">Membrane</keyword>
<protein>
    <recommendedName>
        <fullName evidence="5">DUF4199 domain-containing protein</fullName>
    </recommendedName>
</protein>
<dbReference type="Proteomes" id="UP000315995">
    <property type="component" value="Chromosome"/>
</dbReference>
<evidence type="ECO:0000313" key="3">
    <source>
        <dbReference type="EMBL" id="QDG52352.1"/>
    </source>
</evidence>
<name>A0A4Y6PVJ7_PERCE</name>
<feature type="transmembrane region" description="Helical" evidence="2">
    <location>
        <begin position="72"/>
        <end position="91"/>
    </location>
</feature>
<evidence type="ECO:0000313" key="4">
    <source>
        <dbReference type="Proteomes" id="UP000315995"/>
    </source>
</evidence>
<dbReference type="EMBL" id="CP041186">
    <property type="protein sequence ID" value="QDG52352.1"/>
    <property type="molecule type" value="Genomic_DNA"/>
</dbReference>
<accession>A0A5B8Y765</accession>
<sequence>MSDQTPDHDRHDNSDVPDFMRQKSSADNDWAVDEFEVPEPVNVPMALAAGIAVALLGGAIWAGVVTFLNIELGLLAWGIGLAVGVTIIAVAKHGDMRLGAAAAGIAFVGLVVGKLLIAQFGLAHMQVDMIVEDPDMMATAVYHELAEDGRVDPDVVDFYETATADSEPGPELTGKLMKTEADITSRVANMSQAEKEAAAKAYAGAVIGELPLTERMGFSGWDLLWFGLALYTAFRICATGSNEELA</sequence>
<keyword evidence="2" id="KW-0812">Transmembrane</keyword>
<proteinExistence type="predicted"/>
<evidence type="ECO:0008006" key="5">
    <source>
        <dbReference type="Google" id="ProtNLM"/>
    </source>
</evidence>
<keyword evidence="4" id="KW-1185">Reference proteome</keyword>
<feature type="region of interest" description="Disordered" evidence="1">
    <location>
        <begin position="1"/>
        <end position="22"/>
    </location>
</feature>
<keyword evidence="2" id="KW-1133">Transmembrane helix</keyword>
<accession>A0A4Y6PVJ7</accession>
<feature type="transmembrane region" description="Helical" evidence="2">
    <location>
        <begin position="97"/>
        <end position="117"/>
    </location>
</feature>
<reference evidence="3 4" key="1">
    <citation type="submission" date="2019-06" db="EMBL/GenBank/DDBJ databases">
        <title>Persicimonas caeni gen. nov., sp. nov., a predatory bacterium isolated from solar saltern.</title>
        <authorList>
            <person name="Wang S."/>
        </authorList>
    </citation>
    <scope>NUCLEOTIDE SEQUENCE [LARGE SCALE GENOMIC DNA]</scope>
    <source>
        <strain evidence="3 4">YN101</strain>
    </source>
</reference>
<evidence type="ECO:0000256" key="1">
    <source>
        <dbReference type="SAM" id="MobiDB-lite"/>
    </source>
</evidence>